<dbReference type="GO" id="GO:0000462">
    <property type="term" value="P:maturation of SSU-rRNA from tricistronic rRNA transcript (SSU-rRNA, 5.8S rRNA, LSU-rRNA)"/>
    <property type="evidence" value="ECO:0007669"/>
    <property type="project" value="TreeGrafter"/>
</dbReference>
<dbReference type="Pfam" id="PF04408">
    <property type="entry name" value="WHD_HA2"/>
    <property type="match status" value="1"/>
</dbReference>
<feature type="domain" description="Helicase C-terminal" evidence="9">
    <location>
        <begin position="153"/>
        <end position="386"/>
    </location>
</feature>
<proteinExistence type="inferred from homology"/>
<dbReference type="InterPro" id="IPR007502">
    <property type="entry name" value="Helicase-assoc_dom"/>
</dbReference>
<dbReference type="GO" id="GO:0003724">
    <property type="term" value="F:RNA helicase activity"/>
    <property type="evidence" value="ECO:0007669"/>
    <property type="project" value="UniProtKB-EC"/>
</dbReference>
<dbReference type="PROSITE" id="PS00690">
    <property type="entry name" value="DEAH_ATP_HELICASE"/>
    <property type="match status" value="1"/>
</dbReference>
<gene>
    <name evidence="10" type="ORF">AGERDE_LOCUS1206</name>
</gene>
<accession>A0A9N8V4W1</accession>
<dbReference type="InterPro" id="IPR011709">
    <property type="entry name" value="DEAD-box_helicase_OB_fold"/>
</dbReference>
<dbReference type="PANTHER" id="PTHR18934:SF99">
    <property type="entry name" value="ATP-DEPENDENT RNA HELICASE DHX37-RELATED"/>
    <property type="match status" value="1"/>
</dbReference>
<comment type="caution">
    <text evidence="10">The sequence shown here is derived from an EMBL/GenBank/DDBJ whole genome shotgun (WGS) entry which is preliminary data.</text>
</comment>
<evidence type="ECO:0000256" key="3">
    <source>
        <dbReference type="ARBA" id="ARBA00022741"/>
    </source>
</evidence>
<keyword evidence="3" id="KW-0547">Nucleotide-binding</keyword>
<evidence type="ECO:0000256" key="1">
    <source>
        <dbReference type="ARBA" id="ARBA00008792"/>
    </source>
</evidence>
<evidence type="ECO:0000313" key="11">
    <source>
        <dbReference type="Proteomes" id="UP000789831"/>
    </source>
</evidence>
<dbReference type="CDD" id="cd18791">
    <property type="entry name" value="SF2_C_RHA"/>
    <property type="match status" value="1"/>
</dbReference>
<dbReference type="PROSITE" id="PS51192">
    <property type="entry name" value="HELICASE_ATP_BIND_1"/>
    <property type="match status" value="1"/>
</dbReference>
<keyword evidence="4" id="KW-0378">Hydrolase</keyword>
<dbReference type="Proteomes" id="UP000789831">
    <property type="component" value="Unassembled WGS sequence"/>
</dbReference>
<dbReference type="Pfam" id="PF00271">
    <property type="entry name" value="Helicase_C"/>
    <property type="match status" value="1"/>
</dbReference>
<evidence type="ECO:0000259" key="9">
    <source>
        <dbReference type="PROSITE" id="PS51194"/>
    </source>
</evidence>
<evidence type="ECO:0000313" key="10">
    <source>
        <dbReference type="EMBL" id="CAG8442945.1"/>
    </source>
</evidence>
<dbReference type="OrthoDB" id="10253254at2759"/>
<dbReference type="SMART" id="SM00847">
    <property type="entry name" value="HA2"/>
    <property type="match status" value="1"/>
</dbReference>
<dbReference type="FunFam" id="3.40.50.300:FF:003770">
    <property type="entry name" value="ATP-dependent RNA helicase DHR1, putative"/>
    <property type="match status" value="1"/>
</dbReference>
<evidence type="ECO:0000256" key="5">
    <source>
        <dbReference type="ARBA" id="ARBA00022806"/>
    </source>
</evidence>
<dbReference type="InterPro" id="IPR027417">
    <property type="entry name" value="P-loop_NTPase"/>
</dbReference>
<keyword evidence="6" id="KW-0067">ATP-binding</keyword>
<feature type="region of interest" description="Disordered" evidence="7">
    <location>
        <begin position="218"/>
        <end position="251"/>
    </location>
</feature>
<dbReference type="GO" id="GO:1990904">
    <property type="term" value="C:ribonucleoprotein complex"/>
    <property type="evidence" value="ECO:0007669"/>
    <property type="project" value="UniProtKB-ARBA"/>
</dbReference>
<evidence type="ECO:0000256" key="7">
    <source>
        <dbReference type="SAM" id="MobiDB-lite"/>
    </source>
</evidence>
<dbReference type="GO" id="GO:0016787">
    <property type="term" value="F:hydrolase activity"/>
    <property type="evidence" value="ECO:0007669"/>
    <property type="project" value="UniProtKB-KW"/>
</dbReference>
<dbReference type="InterPro" id="IPR014001">
    <property type="entry name" value="Helicase_ATP-bd"/>
</dbReference>
<dbReference type="AlphaFoldDB" id="A0A9N8V4W1"/>
<dbReference type="Pfam" id="PF21010">
    <property type="entry name" value="HA2_C"/>
    <property type="match status" value="1"/>
</dbReference>
<keyword evidence="5" id="KW-0347">Helicase</keyword>
<name>A0A9N8V4W1_9GLOM</name>
<dbReference type="PROSITE" id="PS51194">
    <property type="entry name" value="HELICASE_CTER"/>
    <property type="match status" value="1"/>
</dbReference>
<dbReference type="InterPro" id="IPR048333">
    <property type="entry name" value="HA2_WH"/>
</dbReference>
<feature type="compositionally biased region" description="Acidic residues" evidence="7">
    <location>
        <begin position="222"/>
        <end position="251"/>
    </location>
</feature>
<dbReference type="GO" id="GO:0005730">
    <property type="term" value="C:nucleolus"/>
    <property type="evidence" value="ECO:0007669"/>
    <property type="project" value="TreeGrafter"/>
</dbReference>
<protein>
    <recommendedName>
        <fullName evidence="2">RNA helicase</fullName>
        <ecNumber evidence="2">3.6.4.13</ecNumber>
    </recommendedName>
</protein>
<dbReference type="EMBL" id="CAJVPL010000079">
    <property type="protein sequence ID" value="CAG8442945.1"/>
    <property type="molecule type" value="Genomic_DNA"/>
</dbReference>
<evidence type="ECO:0000256" key="6">
    <source>
        <dbReference type="ARBA" id="ARBA00022840"/>
    </source>
</evidence>
<keyword evidence="11" id="KW-1185">Reference proteome</keyword>
<sequence length="692" mass="78034">MSKRVAEELSLTDKEVSYQIRYDATTSSKTIIKFMTDGVLLRELAGDFLLSRYSAIIIDEAHERSLNTDILIGVVSRVLRLRAELSEEEKGKISPLKVIIMSATLRVSDFTENKMLFKIPLPVISVNARQFPVSIHFNKRTPKIDYVAEAYKKVCKIHTRLPHGGILVFLTGQNEISIICKKLRKKFSNIQSSSKQYYQEQQSMNESFEKSRENLTAKEAIGDNEDEPETFESQSDDTEEEEGFDNDESEQETAAPLHVLPLYSLLSIQAQMRVFETPPEGTRLCVIATNIAETSLTIPGIKYVVDCGKVKERQYDIATNVQSYGIDWTSKASADQRAGRAGRTAPGHCYRLYSSTVFHEQFEQFSTPEILRMPIEGVVLQMKAMNIDTVANFPFPTPPDRNQLRKAEKLLEYLGALDENSRITELGRTMSTFPISPRFAKMLIIGPQHGCLPYVIALVSLLSAGDPFIKEYQLENLDDAAPEKEQRKLKKREFFKVQQKHAGLDPTSDIFKSLNVVGAYEYAGGTDDFCEKNFVRQKLKVLRQIITAGFIDQVAIRKGLVDKSAASFSSTRGVAYATMWSDEDAFIHPSSVLYHGEPPNFVVYQELQRTTKVWMKGVTAVQPNWLSKLGKSLCTYSKPGNLPIKHSSTTKNHKDVEMISFVIPSFGPKSWELPPVKAIARLVNGRWVHGKI</sequence>
<dbReference type="Gene3D" id="1.20.120.1080">
    <property type="match status" value="1"/>
</dbReference>
<evidence type="ECO:0000256" key="2">
    <source>
        <dbReference type="ARBA" id="ARBA00012552"/>
    </source>
</evidence>
<organism evidence="10 11">
    <name type="scientific">Ambispora gerdemannii</name>
    <dbReference type="NCBI Taxonomy" id="144530"/>
    <lineage>
        <taxon>Eukaryota</taxon>
        <taxon>Fungi</taxon>
        <taxon>Fungi incertae sedis</taxon>
        <taxon>Mucoromycota</taxon>
        <taxon>Glomeromycotina</taxon>
        <taxon>Glomeromycetes</taxon>
        <taxon>Archaeosporales</taxon>
        <taxon>Ambisporaceae</taxon>
        <taxon>Ambispora</taxon>
    </lineage>
</organism>
<dbReference type="SUPFAM" id="SSF52540">
    <property type="entry name" value="P-loop containing nucleoside triphosphate hydrolases"/>
    <property type="match status" value="1"/>
</dbReference>
<dbReference type="InterPro" id="IPR001650">
    <property type="entry name" value="Helicase_C-like"/>
</dbReference>
<evidence type="ECO:0000256" key="4">
    <source>
        <dbReference type="ARBA" id="ARBA00022801"/>
    </source>
</evidence>
<dbReference type="GO" id="GO:0003723">
    <property type="term" value="F:RNA binding"/>
    <property type="evidence" value="ECO:0007669"/>
    <property type="project" value="TreeGrafter"/>
</dbReference>
<dbReference type="Gene3D" id="3.40.50.300">
    <property type="entry name" value="P-loop containing nucleotide triphosphate hydrolases"/>
    <property type="match status" value="2"/>
</dbReference>
<dbReference type="PANTHER" id="PTHR18934">
    <property type="entry name" value="ATP-DEPENDENT RNA HELICASE"/>
    <property type="match status" value="1"/>
</dbReference>
<dbReference type="EC" id="3.6.4.13" evidence="2"/>
<reference evidence="10" key="1">
    <citation type="submission" date="2021-06" db="EMBL/GenBank/DDBJ databases">
        <authorList>
            <person name="Kallberg Y."/>
            <person name="Tangrot J."/>
            <person name="Rosling A."/>
        </authorList>
    </citation>
    <scope>NUCLEOTIDE SEQUENCE</scope>
    <source>
        <strain evidence="10">MT106</strain>
    </source>
</reference>
<feature type="domain" description="Helicase ATP-binding" evidence="8">
    <location>
        <begin position="1"/>
        <end position="123"/>
    </location>
</feature>
<dbReference type="InterPro" id="IPR002464">
    <property type="entry name" value="DNA/RNA_helicase_DEAH_CS"/>
</dbReference>
<dbReference type="GO" id="GO:0005524">
    <property type="term" value="F:ATP binding"/>
    <property type="evidence" value="ECO:0007669"/>
    <property type="project" value="UniProtKB-KW"/>
</dbReference>
<evidence type="ECO:0000259" key="8">
    <source>
        <dbReference type="PROSITE" id="PS51192"/>
    </source>
</evidence>
<dbReference type="Pfam" id="PF07717">
    <property type="entry name" value="OB_NTP_bind"/>
    <property type="match status" value="1"/>
</dbReference>
<dbReference type="SMART" id="SM00490">
    <property type="entry name" value="HELICc"/>
    <property type="match status" value="1"/>
</dbReference>
<comment type="similarity">
    <text evidence="1">Belongs to the DEAD box helicase family. DEAH subfamily.</text>
</comment>